<organism evidence="1 2">
    <name type="scientific">[Clostridium] ultunense Esp</name>
    <dbReference type="NCBI Taxonomy" id="1288971"/>
    <lineage>
        <taxon>Bacteria</taxon>
        <taxon>Bacillati</taxon>
        <taxon>Bacillota</taxon>
        <taxon>Tissierellia</taxon>
        <taxon>Tissierellales</taxon>
        <taxon>Tepidimicrobiaceae</taxon>
        <taxon>Schnuerera</taxon>
    </lineage>
</organism>
<sequence>MVVKDEKILISKPLGKYQRRGLSIKDEGEKNGYHNYTRWR</sequence>
<evidence type="ECO:0000313" key="2">
    <source>
        <dbReference type="Proteomes" id="UP000245423"/>
    </source>
</evidence>
<proteinExistence type="predicted"/>
<protein>
    <submittedName>
        <fullName evidence="1">Uncharacterized protein</fullName>
    </submittedName>
</protein>
<evidence type="ECO:0000313" key="1">
    <source>
        <dbReference type="EMBL" id="SHD76363.1"/>
    </source>
</evidence>
<reference evidence="1 2" key="1">
    <citation type="submission" date="2016-11" db="EMBL/GenBank/DDBJ databases">
        <authorList>
            <person name="Manzoor S."/>
        </authorList>
    </citation>
    <scope>NUCLEOTIDE SEQUENCE [LARGE SCALE GENOMIC DNA]</scope>
    <source>
        <strain evidence="1">Clostridium ultunense strain Esp</strain>
    </source>
</reference>
<accession>A0A1M4PLM8</accession>
<dbReference type="EMBL" id="LT669839">
    <property type="protein sequence ID" value="SHD76363.1"/>
    <property type="molecule type" value="Genomic_DNA"/>
</dbReference>
<gene>
    <name evidence="1" type="ORF">CUESP1_0987</name>
</gene>
<dbReference type="AlphaFoldDB" id="A0A1M4PLM8"/>
<name>A0A1M4PLM8_9FIRM</name>
<keyword evidence="2" id="KW-1185">Reference proteome</keyword>
<dbReference type="Proteomes" id="UP000245423">
    <property type="component" value="Chromosome 1"/>
</dbReference>